<keyword evidence="2" id="KW-1185">Reference proteome</keyword>
<proteinExistence type="predicted"/>
<evidence type="ECO:0000313" key="1">
    <source>
        <dbReference type="EMBL" id="KAG0144835.1"/>
    </source>
</evidence>
<evidence type="ECO:0000313" key="2">
    <source>
        <dbReference type="Proteomes" id="UP000886653"/>
    </source>
</evidence>
<gene>
    <name evidence="1" type="ORF">CROQUDRAFT_46763</name>
</gene>
<protein>
    <submittedName>
        <fullName evidence="1">Uncharacterized protein</fullName>
    </submittedName>
</protein>
<comment type="caution">
    <text evidence="1">The sequence shown here is derived from an EMBL/GenBank/DDBJ whole genome shotgun (WGS) entry which is preliminary data.</text>
</comment>
<dbReference type="Proteomes" id="UP000886653">
    <property type="component" value="Unassembled WGS sequence"/>
</dbReference>
<dbReference type="OrthoDB" id="2505626at2759"/>
<organism evidence="1 2">
    <name type="scientific">Cronartium quercuum f. sp. fusiforme G11</name>
    <dbReference type="NCBI Taxonomy" id="708437"/>
    <lineage>
        <taxon>Eukaryota</taxon>
        <taxon>Fungi</taxon>
        <taxon>Dikarya</taxon>
        <taxon>Basidiomycota</taxon>
        <taxon>Pucciniomycotina</taxon>
        <taxon>Pucciniomycetes</taxon>
        <taxon>Pucciniales</taxon>
        <taxon>Coleosporiaceae</taxon>
        <taxon>Cronartium</taxon>
    </lineage>
</organism>
<name>A0A9P6TAP9_9BASI</name>
<dbReference type="AlphaFoldDB" id="A0A9P6TAP9"/>
<accession>A0A9P6TAP9</accession>
<reference evidence="1" key="1">
    <citation type="submission" date="2013-11" db="EMBL/GenBank/DDBJ databases">
        <title>Genome sequence of the fusiform rust pathogen reveals effectors for host alternation and coevolution with pine.</title>
        <authorList>
            <consortium name="DOE Joint Genome Institute"/>
            <person name="Smith K."/>
            <person name="Pendleton A."/>
            <person name="Kubisiak T."/>
            <person name="Anderson C."/>
            <person name="Salamov A."/>
            <person name="Aerts A."/>
            <person name="Riley R."/>
            <person name="Clum A."/>
            <person name="Lindquist E."/>
            <person name="Ence D."/>
            <person name="Campbell M."/>
            <person name="Kronenberg Z."/>
            <person name="Feau N."/>
            <person name="Dhillon B."/>
            <person name="Hamelin R."/>
            <person name="Burleigh J."/>
            <person name="Smith J."/>
            <person name="Yandell M."/>
            <person name="Nelson C."/>
            <person name="Grigoriev I."/>
            <person name="Davis J."/>
        </authorList>
    </citation>
    <scope>NUCLEOTIDE SEQUENCE</scope>
    <source>
        <strain evidence="1">G11</strain>
    </source>
</reference>
<dbReference type="EMBL" id="MU167288">
    <property type="protein sequence ID" value="KAG0144835.1"/>
    <property type="molecule type" value="Genomic_DNA"/>
</dbReference>
<sequence length="150" mass="17088">MFSTRWPIHSTGILKTDAAGESVVTLAELDFGVGSSEQPEQDPLGHEFVLEMLDAERRLIRCDFVRMELRLDKIESRCTSNTNTPKSVSVRWRPRINPNKNVIKFNCKGIRAKGRLRLSATIKLTAKNSQVCVMPFKIRIMKLLVTSDVW</sequence>